<feature type="transmembrane region" description="Helical" evidence="1">
    <location>
        <begin position="130"/>
        <end position="146"/>
    </location>
</feature>
<name>A0A1X6YYB3_9RHOB</name>
<dbReference type="AlphaFoldDB" id="A0A1X6YYB3"/>
<reference evidence="3 4" key="1">
    <citation type="submission" date="2017-03" db="EMBL/GenBank/DDBJ databases">
        <authorList>
            <person name="Afonso C.L."/>
            <person name="Miller P.J."/>
            <person name="Scott M.A."/>
            <person name="Spackman E."/>
            <person name="Goraichik I."/>
            <person name="Dimitrov K.M."/>
            <person name="Suarez D.L."/>
            <person name="Swayne D.E."/>
        </authorList>
    </citation>
    <scope>NUCLEOTIDE SEQUENCE [LARGE SCALE GENOMIC DNA]</scope>
    <source>
        <strain evidence="3 4">CECT 8367</strain>
    </source>
</reference>
<feature type="transmembrane region" description="Helical" evidence="1">
    <location>
        <begin position="82"/>
        <end position="98"/>
    </location>
</feature>
<dbReference type="EMBL" id="FWFY01000003">
    <property type="protein sequence ID" value="SLN35257.1"/>
    <property type="molecule type" value="Genomic_DNA"/>
</dbReference>
<proteinExistence type="predicted"/>
<dbReference type="EMBL" id="PYGB01000002">
    <property type="protein sequence ID" value="PSK87867.1"/>
    <property type="molecule type" value="Genomic_DNA"/>
</dbReference>
<sequence length="229" mass="25433">MTYAYSSPLPGRLPVSGIFASVAVLLLVAVALGLWRDQLDWQFRESGIVTYGSVLLLGLISWTSFAIGKVRRDRARPLLRDPRAVWIAIGAGFAFLALDDLAQIHENLDKLIHTLAGAKSTALTDRLDDLIIAFYGLVGLAVLWLCRSELRRFRELLPWLGFGFALLALQVGLDAISNRDEWLDWLDVAEAQRPLYTDVMTVFEEGAKLFAEAAFLSGFVLARRVLRAA</sequence>
<dbReference type="Proteomes" id="UP000193495">
    <property type="component" value="Unassembled WGS sequence"/>
</dbReference>
<dbReference type="Proteomes" id="UP000240624">
    <property type="component" value="Unassembled WGS sequence"/>
</dbReference>
<protein>
    <submittedName>
        <fullName evidence="3">Uncharacterized protein</fullName>
    </submittedName>
</protein>
<keyword evidence="5" id="KW-1185">Reference proteome</keyword>
<feature type="transmembrane region" description="Helical" evidence="1">
    <location>
        <begin position="48"/>
        <end position="70"/>
    </location>
</feature>
<keyword evidence="1" id="KW-1133">Transmembrane helix</keyword>
<feature type="transmembrane region" description="Helical" evidence="1">
    <location>
        <begin position="158"/>
        <end position="176"/>
    </location>
</feature>
<evidence type="ECO:0000313" key="3">
    <source>
        <dbReference type="EMBL" id="SLN35257.1"/>
    </source>
</evidence>
<accession>A0A1X6YYB3</accession>
<evidence type="ECO:0000313" key="2">
    <source>
        <dbReference type="EMBL" id="PSK87867.1"/>
    </source>
</evidence>
<evidence type="ECO:0000313" key="5">
    <source>
        <dbReference type="Proteomes" id="UP000240624"/>
    </source>
</evidence>
<evidence type="ECO:0000313" key="4">
    <source>
        <dbReference type="Proteomes" id="UP000193495"/>
    </source>
</evidence>
<gene>
    <name evidence="2" type="ORF">CLV79_102357</name>
    <name evidence="3" type="ORF">LOS8367_01439</name>
</gene>
<feature type="transmembrane region" description="Helical" evidence="1">
    <location>
        <begin position="12"/>
        <end position="36"/>
    </location>
</feature>
<keyword evidence="1" id="KW-0812">Transmembrane</keyword>
<evidence type="ECO:0000256" key="1">
    <source>
        <dbReference type="SAM" id="Phobius"/>
    </source>
</evidence>
<organism evidence="3 4">
    <name type="scientific">Limimaricola soesokkakensis</name>
    <dbReference type="NCBI Taxonomy" id="1343159"/>
    <lineage>
        <taxon>Bacteria</taxon>
        <taxon>Pseudomonadati</taxon>
        <taxon>Pseudomonadota</taxon>
        <taxon>Alphaproteobacteria</taxon>
        <taxon>Rhodobacterales</taxon>
        <taxon>Paracoccaceae</taxon>
        <taxon>Limimaricola</taxon>
    </lineage>
</organism>
<keyword evidence="1" id="KW-0472">Membrane</keyword>
<reference evidence="2 5" key="2">
    <citation type="submission" date="2018-03" db="EMBL/GenBank/DDBJ databases">
        <title>Genomic Encyclopedia of Archaeal and Bacterial Type Strains, Phase II (KMG-II): from individual species to whole genera.</title>
        <authorList>
            <person name="Goeker M."/>
        </authorList>
    </citation>
    <scope>NUCLEOTIDE SEQUENCE [LARGE SCALE GENOMIC DNA]</scope>
    <source>
        <strain evidence="2 5">DSM 29956</strain>
    </source>
</reference>